<name>M1Z3H5_NITG3</name>
<dbReference type="AlphaFoldDB" id="M1Z3H5"/>
<dbReference type="Proteomes" id="UP000011704">
    <property type="component" value="Unassembled WGS sequence"/>
</dbReference>
<evidence type="ECO:0000313" key="2">
    <source>
        <dbReference type="Proteomes" id="UP000011704"/>
    </source>
</evidence>
<dbReference type="STRING" id="1266370.NITGR_950006"/>
<dbReference type="PROSITE" id="PS51257">
    <property type="entry name" value="PROKAR_LIPOPROTEIN"/>
    <property type="match status" value="1"/>
</dbReference>
<protein>
    <recommendedName>
        <fullName evidence="3">Lipoprotein</fullName>
    </recommendedName>
</protein>
<proteinExistence type="predicted"/>
<accession>M1Z3H5</accession>
<sequence length="145" mass="15910">MTESIQRTLVATAVFALLGLTGCADTPKKATGPAPEQSPPPSVAMQFPSVPIPKGIELDRGKTFIYESGSGDIKVGRLVFSVWNKTEDVVDYFRTEMVQNGWTPLQIVEHDTRIMLYQRKGQVCTVSVTPSHLGKTHIEIQIGPK</sequence>
<keyword evidence="2" id="KW-1185">Reference proteome</keyword>
<organism evidence="1 2">
    <name type="scientific">Nitrospina gracilis (strain 3/211)</name>
    <dbReference type="NCBI Taxonomy" id="1266370"/>
    <lineage>
        <taxon>Bacteria</taxon>
        <taxon>Pseudomonadati</taxon>
        <taxon>Nitrospinota/Tectimicrobiota group</taxon>
        <taxon>Nitrospinota</taxon>
        <taxon>Nitrospinia</taxon>
        <taxon>Nitrospinales</taxon>
        <taxon>Nitrospinaceae</taxon>
        <taxon>Nitrospina</taxon>
    </lineage>
</organism>
<dbReference type="HOGENOM" id="CLU_1784846_0_0_0"/>
<dbReference type="RefSeq" id="WP_005011513.1">
    <property type="nucleotide sequence ID" value="NZ_HG422173.1"/>
</dbReference>
<dbReference type="InParanoid" id="M1Z3H5"/>
<reference evidence="1 2" key="1">
    <citation type="journal article" date="2013" name="Front. Microbiol.">
        <title>The genome of Nitrospina gracilis illuminates the metabolism and evolution of the major marine nitrite oxidizer.</title>
        <authorList>
            <person name="Luecker S."/>
            <person name="Nowka B."/>
            <person name="Rattei T."/>
            <person name="Spieck E."/>
            <person name="and Daims H."/>
        </authorList>
    </citation>
    <scope>NUCLEOTIDE SEQUENCE [LARGE SCALE GENOMIC DNA]</scope>
    <source>
        <strain evidence="1 2">3/211</strain>
    </source>
</reference>
<evidence type="ECO:0008006" key="3">
    <source>
        <dbReference type="Google" id="ProtNLM"/>
    </source>
</evidence>
<evidence type="ECO:0000313" key="1">
    <source>
        <dbReference type="EMBL" id="CCQ92048.1"/>
    </source>
</evidence>
<dbReference type="OrthoDB" id="14876at2"/>
<gene>
    <name evidence="1" type="ORF">NITGR_950006</name>
</gene>
<dbReference type="EMBL" id="CAQJ01000105">
    <property type="protein sequence ID" value="CCQ92048.1"/>
    <property type="molecule type" value="Genomic_DNA"/>
</dbReference>
<comment type="caution">
    <text evidence="1">The sequence shown here is derived from an EMBL/GenBank/DDBJ whole genome shotgun (WGS) entry which is preliminary data.</text>
</comment>